<sequence length="264" mass="27494">MPFHIAEDGCRIHHDRFGSAGPLVLLLPGLGGDARFWTGTAQGLSGRFRVIATDHRGAGRSDRPEGAYTLERIARDVAGLITAQGEPVHLVGHSTGGAVAQMLGIDPPPGLASLVLSCTWARSDARFRALFEARAAILEAGLTEAYQALSDVFGHMPADLATREDAFLAGRAAAAQKLQPLAVTAARIRMLLAHDCLDAVPAIRLPTLVLPAAGDILLPPEMSAPIAAAIPGARLTCLPGGHFHPAADPAPLVAALQDFLSEVA</sequence>
<dbReference type="SUPFAM" id="SSF53474">
    <property type="entry name" value="alpha/beta-Hydrolases"/>
    <property type="match status" value="1"/>
</dbReference>
<dbReference type="GO" id="GO:0016020">
    <property type="term" value="C:membrane"/>
    <property type="evidence" value="ECO:0007669"/>
    <property type="project" value="TreeGrafter"/>
</dbReference>
<dbReference type="InterPro" id="IPR029058">
    <property type="entry name" value="AB_hydrolase_fold"/>
</dbReference>
<evidence type="ECO:0000313" key="3">
    <source>
        <dbReference type="Proteomes" id="UP000477911"/>
    </source>
</evidence>
<feature type="domain" description="AB hydrolase-1" evidence="1">
    <location>
        <begin position="22"/>
        <end position="243"/>
    </location>
</feature>
<evidence type="ECO:0000259" key="1">
    <source>
        <dbReference type="Pfam" id="PF00561"/>
    </source>
</evidence>
<name>A0A6L7G387_9RHOB</name>
<evidence type="ECO:0000313" key="2">
    <source>
        <dbReference type="EMBL" id="MXN17937.1"/>
    </source>
</evidence>
<keyword evidence="3" id="KW-1185">Reference proteome</keyword>
<dbReference type="GO" id="GO:0047372">
    <property type="term" value="F:monoacylglycerol lipase activity"/>
    <property type="evidence" value="ECO:0007669"/>
    <property type="project" value="TreeGrafter"/>
</dbReference>
<dbReference type="InterPro" id="IPR000073">
    <property type="entry name" value="AB_hydrolase_1"/>
</dbReference>
<dbReference type="Gene3D" id="3.40.50.1820">
    <property type="entry name" value="alpha/beta hydrolase"/>
    <property type="match status" value="1"/>
</dbReference>
<dbReference type="PRINTS" id="PR00111">
    <property type="entry name" value="ABHYDROLASE"/>
</dbReference>
<dbReference type="Proteomes" id="UP000477911">
    <property type="component" value="Unassembled WGS sequence"/>
</dbReference>
<keyword evidence="2" id="KW-0378">Hydrolase</keyword>
<dbReference type="EMBL" id="WUMU01000006">
    <property type="protein sequence ID" value="MXN17937.1"/>
    <property type="molecule type" value="Genomic_DNA"/>
</dbReference>
<dbReference type="RefSeq" id="WP_160893767.1">
    <property type="nucleotide sequence ID" value="NZ_WUMU01000006.1"/>
</dbReference>
<dbReference type="AlphaFoldDB" id="A0A6L7G387"/>
<protein>
    <submittedName>
        <fullName evidence="2">Alpha/beta fold hydrolase</fullName>
    </submittedName>
</protein>
<dbReference type="PANTHER" id="PTHR43798">
    <property type="entry name" value="MONOACYLGLYCEROL LIPASE"/>
    <property type="match status" value="1"/>
</dbReference>
<dbReference type="GO" id="GO:0046464">
    <property type="term" value="P:acylglycerol catabolic process"/>
    <property type="evidence" value="ECO:0007669"/>
    <property type="project" value="TreeGrafter"/>
</dbReference>
<gene>
    <name evidence="2" type="ORF">GR170_08825</name>
</gene>
<comment type="caution">
    <text evidence="2">The sequence shown here is derived from an EMBL/GenBank/DDBJ whole genome shotgun (WGS) entry which is preliminary data.</text>
</comment>
<proteinExistence type="predicted"/>
<dbReference type="PANTHER" id="PTHR43798:SF5">
    <property type="entry name" value="MONOACYLGLYCEROL LIPASE ABHD6"/>
    <property type="match status" value="1"/>
</dbReference>
<dbReference type="Pfam" id="PF00561">
    <property type="entry name" value="Abhydrolase_1"/>
    <property type="match status" value="1"/>
</dbReference>
<organism evidence="2 3">
    <name type="scientific">Pseudooceanicola albus</name>
    <dbReference type="NCBI Taxonomy" id="2692189"/>
    <lineage>
        <taxon>Bacteria</taxon>
        <taxon>Pseudomonadati</taxon>
        <taxon>Pseudomonadota</taxon>
        <taxon>Alphaproteobacteria</taxon>
        <taxon>Rhodobacterales</taxon>
        <taxon>Paracoccaceae</taxon>
        <taxon>Pseudooceanicola</taxon>
    </lineage>
</organism>
<accession>A0A6L7G387</accession>
<reference evidence="2 3" key="1">
    <citation type="submission" date="2019-12" db="EMBL/GenBank/DDBJ databases">
        <authorList>
            <person name="Li M."/>
        </authorList>
    </citation>
    <scope>NUCLEOTIDE SEQUENCE [LARGE SCALE GENOMIC DNA]</scope>
    <source>
        <strain evidence="2 3">GBMRC 2024</strain>
    </source>
</reference>
<dbReference type="InterPro" id="IPR050266">
    <property type="entry name" value="AB_hydrolase_sf"/>
</dbReference>